<dbReference type="PANTHER" id="PTHR30472:SF24">
    <property type="entry name" value="FERRIC ENTEROBACTIN TRANSPORT SYSTEM PERMEASE PROTEIN FEPG"/>
    <property type="match status" value="1"/>
</dbReference>
<dbReference type="Proteomes" id="UP000310458">
    <property type="component" value="Unassembled WGS sequence"/>
</dbReference>
<comment type="subcellular location">
    <subcellularLocation>
        <location evidence="1">Cell membrane</location>
        <topology evidence="1">Multi-pass membrane protein</topology>
    </subcellularLocation>
</comment>
<dbReference type="PANTHER" id="PTHR30472">
    <property type="entry name" value="FERRIC ENTEROBACTIN TRANSPORT SYSTEM PERMEASE PROTEIN"/>
    <property type="match status" value="1"/>
</dbReference>
<name>A0A5R9B7M0_9MICC</name>
<evidence type="ECO:0000256" key="1">
    <source>
        <dbReference type="ARBA" id="ARBA00004651"/>
    </source>
</evidence>
<dbReference type="RefSeq" id="WP_138254087.1">
    <property type="nucleotide sequence ID" value="NZ_VAVZ01000047.1"/>
</dbReference>
<keyword evidence="4" id="KW-1003">Cell membrane</keyword>
<keyword evidence="10" id="KW-1185">Reference proteome</keyword>
<dbReference type="AlphaFoldDB" id="A0A5R9B7M0"/>
<keyword evidence="3" id="KW-0813">Transport</keyword>
<feature type="transmembrane region" description="Helical" evidence="8">
    <location>
        <begin position="129"/>
        <end position="148"/>
    </location>
</feature>
<dbReference type="GO" id="GO:0033214">
    <property type="term" value="P:siderophore-iron import into cell"/>
    <property type="evidence" value="ECO:0007669"/>
    <property type="project" value="TreeGrafter"/>
</dbReference>
<gene>
    <name evidence="9" type="ORF">FEF26_13610</name>
</gene>
<evidence type="ECO:0000313" key="10">
    <source>
        <dbReference type="Proteomes" id="UP000310458"/>
    </source>
</evidence>
<keyword evidence="6 8" id="KW-1133">Transmembrane helix</keyword>
<reference evidence="9 10" key="1">
    <citation type="submission" date="2019-05" db="EMBL/GenBank/DDBJ databases">
        <title>Nesterenkonia sp. GY074 isolated from the Southern Atlantic Ocean.</title>
        <authorList>
            <person name="Zhang G."/>
        </authorList>
    </citation>
    <scope>NUCLEOTIDE SEQUENCE [LARGE SCALE GENOMIC DNA]</scope>
    <source>
        <strain evidence="9 10">GY074</strain>
    </source>
</reference>
<feature type="transmembrane region" description="Helical" evidence="8">
    <location>
        <begin position="154"/>
        <end position="174"/>
    </location>
</feature>
<feature type="transmembrane region" description="Helical" evidence="8">
    <location>
        <begin position="99"/>
        <end position="117"/>
    </location>
</feature>
<feature type="transmembrane region" description="Helical" evidence="8">
    <location>
        <begin position="225"/>
        <end position="244"/>
    </location>
</feature>
<comment type="caution">
    <text evidence="9">The sequence shown here is derived from an EMBL/GenBank/DDBJ whole genome shotgun (WGS) entry which is preliminary data.</text>
</comment>
<dbReference type="EMBL" id="VAVZ01000047">
    <property type="protein sequence ID" value="TLP93342.1"/>
    <property type="molecule type" value="Genomic_DNA"/>
</dbReference>
<evidence type="ECO:0000256" key="6">
    <source>
        <dbReference type="ARBA" id="ARBA00022989"/>
    </source>
</evidence>
<feature type="transmembrane region" description="Helical" evidence="8">
    <location>
        <begin position="181"/>
        <end position="205"/>
    </location>
</feature>
<evidence type="ECO:0000256" key="5">
    <source>
        <dbReference type="ARBA" id="ARBA00022692"/>
    </source>
</evidence>
<dbReference type="CDD" id="cd06550">
    <property type="entry name" value="TM_ABC_iron-siderophores_like"/>
    <property type="match status" value="1"/>
</dbReference>
<dbReference type="GO" id="GO:0005886">
    <property type="term" value="C:plasma membrane"/>
    <property type="evidence" value="ECO:0007669"/>
    <property type="project" value="UniProtKB-SubCell"/>
</dbReference>
<organism evidence="9 10">
    <name type="scientific">Nesterenkonia salmonea</name>
    <dbReference type="NCBI Taxonomy" id="1804987"/>
    <lineage>
        <taxon>Bacteria</taxon>
        <taxon>Bacillati</taxon>
        <taxon>Actinomycetota</taxon>
        <taxon>Actinomycetes</taxon>
        <taxon>Micrococcales</taxon>
        <taxon>Micrococcaceae</taxon>
        <taxon>Nesterenkonia</taxon>
    </lineage>
</organism>
<evidence type="ECO:0000313" key="9">
    <source>
        <dbReference type="EMBL" id="TLP93342.1"/>
    </source>
</evidence>
<sequence>MTTATTANQRSAQTGHVQRNTVLFRPGVRPVRISGFSTTFDVRTILITAALVVAALAVAWWNMISGSAGITATDTLGALLGGADEGTSRVVLEWRAPRVVFTLLGGAALAVAGAVFQSQTRNPLGSPDIIGFSTGAYTGALLVASFGFTGLLATPLAAVAGGLATGVLVYLLAWKGGVSGLRIIIVGIGVSIFLGSFNTYLMTVLDLEIAMSVATWGAGSVNDITWAHVLPLLAILLLTFPVMLSQARNMHLMEMGDDAAAGLGIRLERVRLVQFTCGILLVAVVTAAAGPIAFVALVAPQLALRLTGASSVQLLPAAAMGALLLTTSDAIARAEFLPASLPVGVITLILGGGYLVWLLVSLGRSRKAST</sequence>
<feature type="transmembrane region" description="Helical" evidence="8">
    <location>
        <begin position="42"/>
        <end position="61"/>
    </location>
</feature>
<dbReference type="Gene3D" id="1.10.3470.10">
    <property type="entry name" value="ABC transporter involved in vitamin B12 uptake, BtuC"/>
    <property type="match status" value="1"/>
</dbReference>
<dbReference type="Pfam" id="PF01032">
    <property type="entry name" value="FecCD"/>
    <property type="match status" value="1"/>
</dbReference>
<dbReference type="InterPro" id="IPR000522">
    <property type="entry name" value="ABC_transptr_permease_BtuC"/>
</dbReference>
<evidence type="ECO:0000256" key="7">
    <source>
        <dbReference type="ARBA" id="ARBA00023136"/>
    </source>
</evidence>
<feature type="transmembrane region" description="Helical" evidence="8">
    <location>
        <begin position="337"/>
        <end position="360"/>
    </location>
</feature>
<accession>A0A5R9B7M0</accession>
<protein>
    <submittedName>
        <fullName evidence="9">Iron-enterobactin ABC transporter permease</fullName>
    </submittedName>
</protein>
<evidence type="ECO:0000256" key="3">
    <source>
        <dbReference type="ARBA" id="ARBA00022448"/>
    </source>
</evidence>
<keyword evidence="5 8" id="KW-0812">Transmembrane</keyword>
<dbReference type="GO" id="GO:0022857">
    <property type="term" value="F:transmembrane transporter activity"/>
    <property type="evidence" value="ECO:0007669"/>
    <property type="project" value="InterPro"/>
</dbReference>
<dbReference type="OrthoDB" id="4455417at2"/>
<dbReference type="InterPro" id="IPR037294">
    <property type="entry name" value="ABC_BtuC-like"/>
</dbReference>
<feature type="transmembrane region" description="Helical" evidence="8">
    <location>
        <begin position="272"/>
        <end position="296"/>
    </location>
</feature>
<keyword evidence="7 8" id="KW-0472">Membrane</keyword>
<evidence type="ECO:0000256" key="2">
    <source>
        <dbReference type="ARBA" id="ARBA00007935"/>
    </source>
</evidence>
<comment type="similarity">
    <text evidence="2">Belongs to the binding-protein-dependent transport system permease family. FecCD subfamily.</text>
</comment>
<evidence type="ECO:0000256" key="8">
    <source>
        <dbReference type="SAM" id="Phobius"/>
    </source>
</evidence>
<evidence type="ECO:0000256" key="4">
    <source>
        <dbReference type="ARBA" id="ARBA00022475"/>
    </source>
</evidence>
<proteinExistence type="inferred from homology"/>
<dbReference type="SUPFAM" id="SSF81345">
    <property type="entry name" value="ABC transporter involved in vitamin B12 uptake, BtuC"/>
    <property type="match status" value="1"/>
</dbReference>